<feature type="compositionally biased region" description="Basic residues" evidence="1">
    <location>
        <begin position="228"/>
        <end position="247"/>
    </location>
</feature>
<evidence type="ECO:0000256" key="1">
    <source>
        <dbReference type="SAM" id="MobiDB-lite"/>
    </source>
</evidence>
<feature type="compositionally biased region" description="Low complexity" evidence="1">
    <location>
        <begin position="86"/>
        <end position="101"/>
    </location>
</feature>
<accession>A0A194S591</accession>
<feature type="region of interest" description="Disordered" evidence="1">
    <location>
        <begin position="86"/>
        <end position="149"/>
    </location>
</feature>
<feature type="non-terminal residue" evidence="2">
    <location>
        <position position="1"/>
    </location>
</feature>
<dbReference type="RefSeq" id="XP_018271729.1">
    <property type="nucleotide sequence ID" value="XM_018416475.1"/>
</dbReference>
<gene>
    <name evidence="2" type="ORF">RHOBADRAFT_52717</name>
</gene>
<feature type="region of interest" description="Disordered" evidence="1">
    <location>
        <begin position="212"/>
        <end position="284"/>
    </location>
</feature>
<dbReference type="GeneID" id="28976923"/>
<feature type="compositionally biased region" description="Basic residues" evidence="1">
    <location>
        <begin position="192"/>
        <end position="202"/>
    </location>
</feature>
<organism evidence="2 3">
    <name type="scientific">Rhodotorula graminis (strain WP1)</name>
    <dbReference type="NCBI Taxonomy" id="578459"/>
    <lineage>
        <taxon>Eukaryota</taxon>
        <taxon>Fungi</taxon>
        <taxon>Dikarya</taxon>
        <taxon>Basidiomycota</taxon>
        <taxon>Pucciniomycotina</taxon>
        <taxon>Microbotryomycetes</taxon>
        <taxon>Sporidiobolales</taxon>
        <taxon>Sporidiobolaceae</taxon>
        <taxon>Rhodotorula</taxon>
    </lineage>
</organism>
<feature type="compositionally biased region" description="Basic and acidic residues" evidence="1">
    <location>
        <begin position="248"/>
        <end position="284"/>
    </location>
</feature>
<proteinExistence type="predicted"/>
<dbReference type="Proteomes" id="UP000053890">
    <property type="component" value="Unassembled WGS sequence"/>
</dbReference>
<dbReference type="AlphaFoldDB" id="A0A194S591"/>
<sequence length="284" mass="31486">EGARVCSVLEPDGQEVRGVRVGVLLLAGVPEGGLVDAQVGLRQGLPHVLAGAALARRGRAPPQTRQDGIGPHQQPVQLALLPQAGQALAPRRQRPASRAPGPRVPYSRAEQDAHPLGPSRQHVPRRVRRGPRRQVRGHALGPRRAHVPRALAQQRRQVWVEQGHGAACRSDPEPVPAPRDAARQTILGQRNARGRSRRRRGARPAAHVILSRGARQERRRGLSWGARARARWPRARRGHGRRPPHPRQVREDPHDAARQAHVLLERAERDREHRQDVVTRGRAT</sequence>
<protein>
    <submittedName>
        <fullName evidence="2">Uncharacterized protein</fullName>
    </submittedName>
</protein>
<feature type="region of interest" description="Disordered" evidence="1">
    <location>
        <begin position="186"/>
        <end position="205"/>
    </location>
</feature>
<reference evidence="2 3" key="1">
    <citation type="journal article" date="2015" name="Front. Microbiol.">
        <title>Genome sequence of the plant growth promoting endophytic yeast Rhodotorula graminis WP1.</title>
        <authorList>
            <person name="Firrincieli A."/>
            <person name="Otillar R."/>
            <person name="Salamov A."/>
            <person name="Schmutz J."/>
            <person name="Khan Z."/>
            <person name="Redman R.S."/>
            <person name="Fleck N.D."/>
            <person name="Lindquist E."/>
            <person name="Grigoriev I.V."/>
            <person name="Doty S.L."/>
        </authorList>
    </citation>
    <scope>NUCLEOTIDE SEQUENCE [LARGE SCALE GENOMIC DNA]</scope>
    <source>
        <strain evidence="2 3">WP1</strain>
    </source>
</reference>
<name>A0A194S591_RHOGW</name>
<feature type="compositionally biased region" description="Basic residues" evidence="1">
    <location>
        <begin position="122"/>
        <end position="147"/>
    </location>
</feature>
<keyword evidence="3" id="KW-1185">Reference proteome</keyword>
<evidence type="ECO:0000313" key="3">
    <source>
        <dbReference type="Proteomes" id="UP000053890"/>
    </source>
</evidence>
<evidence type="ECO:0000313" key="2">
    <source>
        <dbReference type="EMBL" id="KPV75680.1"/>
    </source>
</evidence>
<dbReference type="EMBL" id="KQ474077">
    <property type="protein sequence ID" value="KPV75680.1"/>
    <property type="molecule type" value="Genomic_DNA"/>
</dbReference>